<dbReference type="SUPFAM" id="SSF50475">
    <property type="entry name" value="FMN-binding split barrel"/>
    <property type="match status" value="1"/>
</dbReference>
<keyword evidence="4" id="KW-1185">Reference proteome</keyword>
<dbReference type="GO" id="GO:0006208">
    <property type="term" value="P:pyrimidine nucleobase catabolic process"/>
    <property type="evidence" value="ECO:0007669"/>
    <property type="project" value="TreeGrafter"/>
</dbReference>
<dbReference type="PANTHER" id="PTHR30466">
    <property type="entry name" value="FLAVIN REDUCTASE"/>
    <property type="match status" value="1"/>
</dbReference>
<evidence type="ECO:0000256" key="1">
    <source>
        <dbReference type="ARBA" id="ARBA00023002"/>
    </source>
</evidence>
<sequence>MSSGDFKAAFRNHAAGVSLITADDGSGPVALTATSVISVSAEPPLFVFSVSAQSSSSATITASDTVVVHLLEADQLELAQLGATSGIDRFAQTPEWSRLVTGEPVFHAAPVWIRGRIISRMDAGTSTVIAVHALQSNVSESGRVPTDADDAPEAEPLVYHNRTWHRLGSHSRIPA</sequence>
<keyword evidence="1" id="KW-0560">Oxidoreductase</keyword>
<dbReference type="GO" id="GO:0042602">
    <property type="term" value="F:riboflavin reductase (NADPH) activity"/>
    <property type="evidence" value="ECO:0007669"/>
    <property type="project" value="TreeGrafter"/>
</dbReference>
<dbReference type="InterPro" id="IPR050268">
    <property type="entry name" value="NADH-dep_flavin_reductase"/>
</dbReference>
<evidence type="ECO:0000259" key="2">
    <source>
        <dbReference type="SMART" id="SM00903"/>
    </source>
</evidence>
<dbReference type="EMBL" id="CP017146">
    <property type="protein sequence ID" value="QHO71165.1"/>
    <property type="molecule type" value="Genomic_DNA"/>
</dbReference>
<dbReference type="KEGG" id="mant:BHD05_11870"/>
<accession>A0A7L5AMW6</accession>
<evidence type="ECO:0000313" key="3">
    <source>
        <dbReference type="EMBL" id="QHO71165.1"/>
    </source>
</evidence>
<dbReference type="PANTHER" id="PTHR30466:SF1">
    <property type="entry name" value="FMN REDUCTASE (NADH) RUTF"/>
    <property type="match status" value="1"/>
</dbReference>
<feature type="domain" description="Flavin reductase like" evidence="2">
    <location>
        <begin position="10"/>
        <end position="166"/>
    </location>
</feature>
<dbReference type="AlphaFoldDB" id="A0A7L5AMW6"/>
<dbReference type="Gene3D" id="2.30.110.10">
    <property type="entry name" value="Electron Transport, Fmn-binding Protein, Chain A"/>
    <property type="match status" value="1"/>
</dbReference>
<evidence type="ECO:0000313" key="4">
    <source>
        <dbReference type="Proteomes" id="UP000464507"/>
    </source>
</evidence>
<organism evidence="3 4">
    <name type="scientific">Marisediminicola antarctica</name>
    <dbReference type="NCBI Taxonomy" id="674079"/>
    <lineage>
        <taxon>Bacteria</taxon>
        <taxon>Bacillati</taxon>
        <taxon>Actinomycetota</taxon>
        <taxon>Actinomycetes</taxon>
        <taxon>Micrococcales</taxon>
        <taxon>Microbacteriaceae</taxon>
        <taxon>Marisediminicola</taxon>
    </lineage>
</organism>
<proteinExistence type="predicted"/>
<dbReference type="InterPro" id="IPR002563">
    <property type="entry name" value="Flavin_Rdtase-like_dom"/>
</dbReference>
<name>A0A7L5AMW6_9MICO</name>
<dbReference type="SMART" id="SM00903">
    <property type="entry name" value="Flavin_Reduct"/>
    <property type="match status" value="1"/>
</dbReference>
<reference evidence="3 4" key="1">
    <citation type="submission" date="2016-09" db="EMBL/GenBank/DDBJ databases">
        <title>Complete genome sequence of microbes from the polar regions.</title>
        <authorList>
            <person name="Liao L."/>
            <person name="Chen B."/>
        </authorList>
    </citation>
    <scope>NUCLEOTIDE SEQUENCE [LARGE SCALE GENOMIC DNA]</scope>
    <source>
        <strain evidence="3 4">ZS314</strain>
    </source>
</reference>
<dbReference type="Proteomes" id="UP000464507">
    <property type="component" value="Chromosome"/>
</dbReference>
<dbReference type="InterPro" id="IPR012349">
    <property type="entry name" value="Split_barrel_FMN-bd"/>
</dbReference>
<gene>
    <name evidence="3" type="ORF">BHD05_11870</name>
</gene>
<protein>
    <submittedName>
        <fullName evidence="3">Flavin oxidoreductase</fullName>
    </submittedName>
</protein>
<dbReference type="Pfam" id="PF01613">
    <property type="entry name" value="Flavin_Reduct"/>
    <property type="match status" value="1"/>
</dbReference>
<dbReference type="RefSeq" id="WP_236966748.1">
    <property type="nucleotide sequence ID" value="NZ_CP017146.1"/>
</dbReference>
<dbReference type="GO" id="GO:0010181">
    <property type="term" value="F:FMN binding"/>
    <property type="evidence" value="ECO:0007669"/>
    <property type="project" value="InterPro"/>
</dbReference>